<gene>
    <name evidence="6" type="ORF">GA0061102_100523</name>
</gene>
<dbReference type="InterPro" id="IPR003439">
    <property type="entry name" value="ABC_transporter-like_ATP-bd"/>
</dbReference>
<name>A0A1C3UQ43_9HYPH</name>
<keyword evidence="2" id="KW-0813">Transport</keyword>
<evidence type="ECO:0000256" key="2">
    <source>
        <dbReference type="ARBA" id="ARBA00022448"/>
    </source>
</evidence>
<dbReference type="InterPro" id="IPR003593">
    <property type="entry name" value="AAA+_ATPase"/>
</dbReference>
<dbReference type="SUPFAM" id="SSF52540">
    <property type="entry name" value="P-loop containing nucleoside triphosphate hydrolases"/>
    <property type="match status" value="1"/>
</dbReference>
<dbReference type="SMART" id="SM00382">
    <property type="entry name" value="AAA"/>
    <property type="match status" value="1"/>
</dbReference>
<feature type="domain" description="ABC transporter" evidence="5">
    <location>
        <begin position="5"/>
        <end position="246"/>
    </location>
</feature>
<keyword evidence="3" id="KW-0547">Nucleotide-binding</keyword>
<dbReference type="RefSeq" id="WP_092845357.1">
    <property type="nucleotide sequence ID" value="NZ_FMAH01000005.1"/>
</dbReference>
<accession>A0A1C3UQ43</accession>
<dbReference type="InterPro" id="IPR027417">
    <property type="entry name" value="P-loop_NTPase"/>
</dbReference>
<keyword evidence="7" id="KW-1185">Reference proteome</keyword>
<dbReference type="PANTHER" id="PTHR45772:SF2">
    <property type="entry name" value="ABC TRANSPORTER ATP-BINDING PROTEIN"/>
    <property type="match status" value="1"/>
</dbReference>
<organism evidence="6 7">
    <name type="scientific">Rhizobium miluonense</name>
    <dbReference type="NCBI Taxonomy" id="411945"/>
    <lineage>
        <taxon>Bacteria</taxon>
        <taxon>Pseudomonadati</taxon>
        <taxon>Pseudomonadota</taxon>
        <taxon>Alphaproteobacteria</taxon>
        <taxon>Hyphomicrobiales</taxon>
        <taxon>Rhizobiaceae</taxon>
        <taxon>Rhizobium/Agrobacterium group</taxon>
        <taxon>Rhizobium</taxon>
    </lineage>
</organism>
<dbReference type="Pfam" id="PF12399">
    <property type="entry name" value="BCA_ABC_TP_C"/>
    <property type="match status" value="1"/>
</dbReference>
<dbReference type="Pfam" id="PF00005">
    <property type="entry name" value="ABC_tran"/>
    <property type="match status" value="1"/>
</dbReference>
<evidence type="ECO:0000256" key="4">
    <source>
        <dbReference type="ARBA" id="ARBA00022840"/>
    </source>
</evidence>
<dbReference type="AlphaFoldDB" id="A0A1C3UQ43"/>
<dbReference type="GO" id="GO:0005886">
    <property type="term" value="C:plasma membrane"/>
    <property type="evidence" value="ECO:0007669"/>
    <property type="project" value="TreeGrafter"/>
</dbReference>
<sequence>MRAIFEVGNLKKAFGGLTVTNNVSLSMAPGDRVALIGPNGAGKTSFVNLVTGNLPADSGEVRIAGQNVNKLDAIGRVRRGLVRSFQVTRLFHDMTPAEHVGMAVLQRTGRSGRMFGNFLAMRDVMAETEELLGTLGLAGLMHRKVSEIAYGQQRLLEIAVAMALKPKVLLLDEPAAGVPQSDTGRIEQALADLPADLAVLMIEHDMDLVFRFAKRVVVLAAGTIIFDGSPKDVTQDARVREAYLGSYANAGHAA</sequence>
<keyword evidence="4 6" id="KW-0067">ATP-binding</keyword>
<dbReference type="PANTHER" id="PTHR45772">
    <property type="entry name" value="CONSERVED COMPONENT OF ABC TRANSPORTER FOR NATURAL AMINO ACIDS-RELATED"/>
    <property type="match status" value="1"/>
</dbReference>
<dbReference type="OrthoDB" id="9806149at2"/>
<dbReference type="STRING" id="411945.GA0061102_100523"/>
<dbReference type="PROSITE" id="PS50893">
    <property type="entry name" value="ABC_TRANSPORTER_2"/>
    <property type="match status" value="1"/>
</dbReference>
<dbReference type="GO" id="GO:0016887">
    <property type="term" value="F:ATP hydrolysis activity"/>
    <property type="evidence" value="ECO:0007669"/>
    <property type="project" value="InterPro"/>
</dbReference>
<dbReference type="GO" id="GO:0005524">
    <property type="term" value="F:ATP binding"/>
    <property type="evidence" value="ECO:0007669"/>
    <property type="project" value="UniProtKB-KW"/>
</dbReference>
<proteinExistence type="inferred from homology"/>
<evidence type="ECO:0000256" key="3">
    <source>
        <dbReference type="ARBA" id="ARBA00022741"/>
    </source>
</evidence>
<dbReference type="InterPro" id="IPR051120">
    <property type="entry name" value="ABC_AA/LPS_Transport"/>
</dbReference>
<dbReference type="Proteomes" id="UP000199435">
    <property type="component" value="Unassembled WGS sequence"/>
</dbReference>
<dbReference type="InterPro" id="IPR017871">
    <property type="entry name" value="ABC_transporter-like_CS"/>
</dbReference>
<dbReference type="PROSITE" id="PS00211">
    <property type="entry name" value="ABC_TRANSPORTER_1"/>
    <property type="match status" value="1"/>
</dbReference>
<evidence type="ECO:0000313" key="6">
    <source>
        <dbReference type="EMBL" id="SCB17572.1"/>
    </source>
</evidence>
<protein>
    <submittedName>
        <fullName evidence="6">Branched-chain amino acid transport system ATP-binding protein</fullName>
    </submittedName>
</protein>
<comment type="similarity">
    <text evidence="1">Belongs to the ABC transporter superfamily.</text>
</comment>
<evidence type="ECO:0000313" key="7">
    <source>
        <dbReference type="Proteomes" id="UP000199435"/>
    </source>
</evidence>
<reference evidence="7" key="1">
    <citation type="submission" date="2016-08" db="EMBL/GenBank/DDBJ databases">
        <authorList>
            <person name="Varghese N."/>
            <person name="Submissions Spin"/>
        </authorList>
    </citation>
    <scope>NUCLEOTIDE SEQUENCE [LARGE SCALE GENOMIC DNA]</scope>
    <source>
        <strain evidence="7">HAMBI 2971</strain>
    </source>
</reference>
<evidence type="ECO:0000256" key="1">
    <source>
        <dbReference type="ARBA" id="ARBA00005417"/>
    </source>
</evidence>
<evidence type="ECO:0000259" key="5">
    <source>
        <dbReference type="PROSITE" id="PS50893"/>
    </source>
</evidence>
<dbReference type="EMBL" id="FMAH01000005">
    <property type="protein sequence ID" value="SCB17572.1"/>
    <property type="molecule type" value="Genomic_DNA"/>
</dbReference>
<dbReference type="Gene3D" id="3.40.50.300">
    <property type="entry name" value="P-loop containing nucleotide triphosphate hydrolases"/>
    <property type="match status" value="1"/>
</dbReference>
<dbReference type="InterPro" id="IPR032823">
    <property type="entry name" value="BCA_ABC_TP_C"/>
</dbReference>